<dbReference type="RefSeq" id="WP_188693767.1">
    <property type="nucleotide sequence ID" value="NZ_BMIR01000009.1"/>
</dbReference>
<organism evidence="1 2">
    <name type="scientific">Pullulanibacillus camelliae</name>
    <dbReference type="NCBI Taxonomy" id="1707096"/>
    <lineage>
        <taxon>Bacteria</taxon>
        <taxon>Bacillati</taxon>
        <taxon>Bacillota</taxon>
        <taxon>Bacilli</taxon>
        <taxon>Bacillales</taxon>
        <taxon>Sporolactobacillaceae</taxon>
        <taxon>Pullulanibacillus</taxon>
    </lineage>
</organism>
<proteinExistence type="predicted"/>
<gene>
    <name evidence="1" type="primary">sda</name>
    <name evidence="1" type="ORF">GCM10011391_22670</name>
</gene>
<dbReference type="EMBL" id="BMIR01000009">
    <property type="protein sequence ID" value="GGE43322.1"/>
    <property type="molecule type" value="Genomic_DNA"/>
</dbReference>
<sequence length="46" mass="5475">MEKLSDDLLIESYFKARELHLSPDFIILIEKEIKKRSLDNIIEQLS</sequence>
<keyword evidence="2" id="KW-1185">Reference proteome</keyword>
<dbReference type="InterPro" id="IPR015064">
    <property type="entry name" value="Sda"/>
</dbReference>
<evidence type="ECO:0000313" key="1">
    <source>
        <dbReference type="EMBL" id="GGE43322.1"/>
    </source>
</evidence>
<name>A0A8J2YHK9_9BACL</name>
<dbReference type="AlphaFoldDB" id="A0A8J2YHK9"/>
<accession>A0A8J2YHK9</accession>
<dbReference type="Gene3D" id="1.10.287.1100">
    <property type="entry name" value="Sporulation inhibitor A"/>
    <property type="match status" value="1"/>
</dbReference>
<comment type="caution">
    <text evidence="1">The sequence shown here is derived from an EMBL/GenBank/DDBJ whole genome shotgun (WGS) entry which is preliminary data.</text>
</comment>
<dbReference type="InterPro" id="IPR036916">
    <property type="entry name" value="Sda_sf"/>
</dbReference>
<evidence type="ECO:0000313" key="2">
    <source>
        <dbReference type="Proteomes" id="UP000628775"/>
    </source>
</evidence>
<reference evidence="1" key="2">
    <citation type="submission" date="2020-09" db="EMBL/GenBank/DDBJ databases">
        <authorList>
            <person name="Sun Q."/>
            <person name="Zhou Y."/>
        </authorList>
    </citation>
    <scope>NUCLEOTIDE SEQUENCE</scope>
    <source>
        <strain evidence="1">CGMCC 1.15371</strain>
    </source>
</reference>
<reference evidence="1" key="1">
    <citation type="journal article" date="2014" name="Int. J. Syst. Evol. Microbiol.">
        <title>Complete genome sequence of Corynebacterium casei LMG S-19264T (=DSM 44701T), isolated from a smear-ripened cheese.</title>
        <authorList>
            <consortium name="US DOE Joint Genome Institute (JGI-PGF)"/>
            <person name="Walter F."/>
            <person name="Albersmeier A."/>
            <person name="Kalinowski J."/>
            <person name="Ruckert C."/>
        </authorList>
    </citation>
    <scope>NUCLEOTIDE SEQUENCE</scope>
    <source>
        <strain evidence="1">CGMCC 1.15371</strain>
    </source>
</reference>
<protein>
    <submittedName>
        <fullName evidence="1">Sporulation inhibitor sda</fullName>
    </submittedName>
</protein>
<dbReference type="Pfam" id="PF08970">
    <property type="entry name" value="Sda"/>
    <property type="match status" value="1"/>
</dbReference>
<dbReference type="SUPFAM" id="SSF100985">
    <property type="entry name" value="Sporulation inhibitor Sda"/>
    <property type="match status" value="1"/>
</dbReference>
<dbReference type="Proteomes" id="UP000628775">
    <property type="component" value="Unassembled WGS sequence"/>
</dbReference>